<dbReference type="InterPro" id="IPR011965">
    <property type="entry name" value="PaaX_trns_reg"/>
</dbReference>
<reference evidence="3 4" key="1">
    <citation type="journal article" date="2019" name="Sci. Rep.">
        <title>Extended insight into the Mycobacterium chelonae-abscessus complex through whole genome sequencing of Mycobacterium salmoniphilum outbreak and Mycobacterium salmoniphilum-like strains.</title>
        <authorList>
            <person name="Behra P.R.K."/>
            <person name="Das S."/>
            <person name="Pettersson B.M.F."/>
            <person name="Shirreff L."/>
            <person name="DuCote T."/>
            <person name="Jacobsson K.G."/>
            <person name="Ennis D.G."/>
            <person name="Kirsebom L.A."/>
        </authorList>
    </citation>
    <scope>NUCLEOTIDE SEQUENCE [LARGE SCALE GENOMIC DNA]</scope>
    <source>
        <strain evidence="3 4">CCUG 63697</strain>
    </source>
</reference>
<dbReference type="Gene3D" id="1.10.10.10">
    <property type="entry name" value="Winged helix-like DNA-binding domain superfamily/Winged helix DNA-binding domain"/>
    <property type="match status" value="1"/>
</dbReference>
<feature type="domain" description="Transcriptional repressor PaaX-like central Cas2-like" evidence="2">
    <location>
        <begin position="107"/>
        <end position="179"/>
    </location>
</feature>
<dbReference type="InterPro" id="IPR013225">
    <property type="entry name" value="PaaX_C"/>
</dbReference>
<dbReference type="PANTHER" id="PTHR30319">
    <property type="entry name" value="PHENYLACETIC ACID REGULATOR-RELATED TRANSCRIPTIONAL REPRESSOR"/>
    <property type="match status" value="1"/>
</dbReference>
<dbReference type="PANTHER" id="PTHR30319:SF1">
    <property type="entry name" value="TRANSCRIPTIONAL REPRESSOR PAAX"/>
    <property type="match status" value="1"/>
</dbReference>
<dbReference type="InterPro" id="IPR036388">
    <property type="entry name" value="WH-like_DNA-bd_sf"/>
</dbReference>
<comment type="caution">
    <text evidence="3">The sequence shown here is derived from an EMBL/GenBank/DDBJ whole genome shotgun (WGS) entry which is preliminary data.</text>
</comment>
<dbReference type="EMBL" id="PECC01000029">
    <property type="protein sequence ID" value="TDZ47938.1"/>
    <property type="molecule type" value="Genomic_DNA"/>
</dbReference>
<evidence type="ECO:0000259" key="1">
    <source>
        <dbReference type="Pfam" id="PF08223"/>
    </source>
</evidence>
<gene>
    <name evidence="3" type="ORF">CCUG63697_04232</name>
</gene>
<dbReference type="InterPro" id="IPR048846">
    <property type="entry name" value="PaaX-like_central"/>
</dbReference>
<dbReference type="PIRSF" id="PIRSF020623">
    <property type="entry name" value="PaaX"/>
    <property type="match status" value="1"/>
</dbReference>
<dbReference type="Gene3D" id="1.20.58.1460">
    <property type="match status" value="1"/>
</dbReference>
<evidence type="ECO:0000259" key="2">
    <source>
        <dbReference type="Pfam" id="PF20803"/>
    </source>
</evidence>
<dbReference type="Gene3D" id="3.30.70.2650">
    <property type="match status" value="1"/>
</dbReference>
<evidence type="ECO:0000313" key="3">
    <source>
        <dbReference type="EMBL" id="TDZ47938.1"/>
    </source>
</evidence>
<organism evidence="3 4">
    <name type="scientific">Mycobacteroides franklinii</name>
    <dbReference type="NCBI Taxonomy" id="948102"/>
    <lineage>
        <taxon>Bacteria</taxon>
        <taxon>Bacillati</taxon>
        <taxon>Actinomycetota</taxon>
        <taxon>Actinomycetes</taxon>
        <taxon>Mycobacteriales</taxon>
        <taxon>Mycobacteriaceae</taxon>
        <taxon>Mycobacteroides</taxon>
    </lineage>
</organism>
<name>A0A4R8R0A9_9MYCO</name>
<keyword evidence="4" id="KW-1185">Reference proteome</keyword>
<evidence type="ECO:0000313" key="4">
    <source>
        <dbReference type="Proteomes" id="UP000295165"/>
    </source>
</evidence>
<sequence length="295" mass="32517">MVTLREVNVLDIQHILNSDVSTRTVVESMIREDATIAAGELYDVANILGMSDQQVRLCVKRLVAEGRFTQEGRGRKAILHATGATRSTLEPDLEFVRYMYQQDRGLAPWDDRWHLVAFAVPESARPARDAMREAIVRLGGASIQGGLYVCANPWESRIDVAAHQFGVSEHVTTFTTTDLALGGQSGARELAQRLWPIDTIAERHRGLLAVADGILRALRGASRTELLTLAIALAAEFTQAVEFDPLLPPQLLPQPWAGAAARAAVAACWAELAKTEADQPIRLFRWYSDAIRQII</sequence>
<proteinExistence type="predicted"/>
<feature type="domain" description="Transcriptional repressor PaaX-like C-terminal" evidence="1">
    <location>
        <begin position="195"/>
        <end position="274"/>
    </location>
</feature>
<protein>
    <submittedName>
        <fullName evidence="3">Uncharacterized protein</fullName>
    </submittedName>
</protein>
<dbReference type="Pfam" id="PF20803">
    <property type="entry name" value="PaaX_M"/>
    <property type="match status" value="1"/>
</dbReference>
<accession>A0A4R8R0A9</accession>
<dbReference type="AlphaFoldDB" id="A0A4R8R0A9"/>
<dbReference type="Pfam" id="PF08223">
    <property type="entry name" value="PaaX_C"/>
    <property type="match status" value="1"/>
</dbReference>
<dbReference type="GO" id="GO:0006351">
    <property type="term" value="P:DNA-templated transcription"/>
    <property type="evidence" value="ECO:0007669"/>
    <property type="project" value="InterPro"/>
</dbReference>
<dbReference type="Proteomes" id="UP000295165">
    <property type="component" value="Unassembled WGS sequence"/>
</dbReference>